<proteinExistence type="predicted"/>
<evidence type="ECO:0000259" key="2">
    <source>
        <dbReference type="Pfam" id="PF12708"/>
    </source>
</evidence>
<dbReference type="SUPFAM" id="SSF51126">
    <property type="entry name" value="Pectin lyase-like"/>
    <property type="match status" value="2"/>
</dbReference>
<dbReference type="InterPro" id="IPR024535">
    <property type="entry name" value="RHGA/B-epi-like_pectate_lyase"/>
</dbReference>
<accession>A0ABR0G9Q5</accession>
<dbReference type="PANTHER" id="PTHR33928">
    <property type="entry name" value="POLYGALACTURONASE QRT3"/>
    <property type="match status" value="1"/>
</dbReference>
<comment type="caution">
    <text evidence="3">The sequence shown here is derived from an EMBL/GenBank/DDBJ whole genome shotgun (WGS) entry which is preliminary data.</text>
</comment>
<dbReference type="EMBL" id="JAFFHA010000008">
    <property type="protein sequence ID" value="KAK4652402.1"/>
    <property type="molecule type" value="Genomic_DNA"/>
</dbReference>
<dbReference type="GeneID" id="87912672"/>
<feature type="chain" id="PRO_5046458737" description="Rhamnogalacturonase A/B/Epimerase-like pectate lyase domain-containing protein" evidence="1">
    <location>
        <begin position="18"/>
        <end position="803"/>
    </location>
</feature>
<dbReference type="InterPro" id="IPR011050">
    <property type="entry name" value="Pectin_lyase_fold/virulence"/>
</dbReference>
<dbReference type="Proteomes" id="UP001323405">
    <property type="component" value="Unassembled WGS sequence"/>
</dbReference>
<evidence type="ECO:0000313" key="4">
    <source>
        <dbReference type="Proteomes" id="UP001323405"/>
    </source>
</evidence>
<evidence type="ECO:0000313" key="3">
    <source>
        <dbReference type="EMBL" id="KAK4652402.1"/>
    </source>
</evidence>
<feature type="signal peptide" evidence="1">
    <location>
        <begin position="1"/>
        <end position="17"/>
    </location>
</feature>
<keyword evidence="1" id="KW-0732">Signal</keyword>
<evidence type="ECO:0000256" key="1">
    <source>
        <dbReference type="SAM" id="SignalP"/>
    </source>
</evidence>
<organism evidence="3 4">
    <name type="scientific">Podospora pseudocomata</name>
    <dbReference type="NCBI Taxonomy" id="2093779"/>
    <lineage>
        <taxon>Eukaryota</taxon>
        <taxon>Fungi</taxon>
        <taxon>Dikarya</taxon>
        <taxon>Ascomycota</taxon>
        <taxon>Pezizomycotina</taxon>
        <taxon>Sordariomycetes</taxon>
        <taxon>Sordariomycetidae</taxon>
        <taxon>Sordariales</taxon>
        <taxon>Podosporaceae</taxon>
        <taxon>Podospora</taxon>
    </lineage>
</organism>
<gene>
    <name evidence="3" type="ORF">QC762_610850</name>
</gene>
<keyword evidence="4" id="KW-1185">Reference proteome</keyword>
<feature type="domain" description="Rhamnogalacturonase A/B/Epimerase-like pectate lyase" evidence="2">
    <location>
        <begin position="41"/>
        <end position="265"/>
    </location>
</feature>
<protein>
    <recommendedName>
        <fullName evidence="2">Rhamnogalacturonase A/B/Epimerase-like pectate lyase domain-containing protein</fullName>
    </recommendedName>
</protein>
<dbReference type="Pfam" id="PF12708">
    <property type="entry name" value="Pect-lyase_RHGA_epim"/>
    <property type="match status" value="1"/>
</dbReference>
<dbReference type="InterPro" id="IPR039279">
    <property type="entry name" value="QRT3-like"/>
</dbReference>
<dbReference type="RefSeq" id="XP_062741377.1">
    <property type="nucleotide sequence ID" value="XM_062892765.1"/>
</dbReference>
<dbReference type="PANTHER" id="PTHR33928:SF2">
    <property type="entry name" value="PECTATE LYASE SUPERFAMILY PROTEIN DOMAIN-CONTAINING PROTEIN-RELATED"/>
    <property type="match status" value="1"/>
</dbReference>
<dbReference type="Gene3D" id="2.160.20.10">
    <property type="entry name" value="Single-stranded right-handed beta-helix, Pectin lyase-like"/>
    <property type="match status" value="2"/>
</dbReference>
<reference evidence="3 4" key="1">
    <citation type="journal article" date="2023" name="bioRxiv">
        <title>High-quality genome assemblies of four members of thePodospora anserinaspecies complex.</title>
        <authorList>
            <person name="Ament-Velasquez S.L."/>
            <person name="Vogan A.A."/>
            <person name="Wallerman O."/>
            <person name="Hartmann F."/>
            <person name="Gautier V."/>
            <person name="Silar P."/>
            <person name="Giraud T."/>
            <person name="Johannesson H."/>
        </authorList>
    </citation>
    <scope>NUCLEOTIDE SEQUENCE [LARGE SCALE GENOMIC DNA]</scope>
    <source>
        <strain evidence="3 4">CBS 415.72m</strain>
    </source>
</reference>
<name>A0ABR0G9Q5_9PEZI</name>
<dbReference type="InterPro" id="IPR012334">
    <property type="entry name" value="Pectin_lyas_fold"/>
</dbReference>
<sequence length="803" mass="86841">MKSINPLWLLAASLVRATFWMEDLSHQGIASFNPDRGYQVFRNVRDFGAKGDGVTDDTAAINAAMSHGNRCGGYGCIGATINPAIVYFPPGTYLISSPIVGLFYTQMIGDPTDMPVIKGGSNFTQDGKALLDADPYLSNGKLNFISTNVFFRQVRNLVFDTTAIPHQTWAVHWPSAQATVIHNCVFRLSPNFEDGHTGIYMEEGSGGMLADLVFFGGQYGAQFGSQQYTVRNLTFHGSQTAILQVWNWGFTYKSLSINDCEIGLNMSSPDVGSVTLLDSSFTNVDTAIIVGRHNSSATGLGSLLIQNVKYTNVPTVMKDLDGNQVLAGNASGALFECGYAKGNLYAPEGPSAFEGRDIAFDQPSALKLGDQYYERSKPQYEGYPAGAFVSARNHYAVGDGVTDDTVALNSFFDVATEPTVVGFLDAGFYRVTDTVYIPAGARVVGEGLAAVIMGAGKKFSDVTNPRPVVQIGKPGELGYVEISDIIVSTQGPTAGAIAIEYNLNTPILDGNITVDTPPSGLWDVHVRIGGFGGSKLQVAECPITPNITNVVEPTCIAGYMSMHITPSASNLYMENNWMWVADHDIEDWNQTRIDVFAGRGLLIEGSNIWMLGNAVEHHTLYQYQLVNASNLWMGQIQTETPYYQPNPQAPYPFTQVNTTLHDPDFMTDCPGSSPSTVEQLPGDPPCAMAWAMRIIGSKNITVFGAGLYSFFNNYCTNCSTNHAGENCQARIFSIQDANGTKVVNSTTGLQMYNLNTIGSVSMLTNKGEDVAFWNETIATYASTMGIFRNDGNGTNVSSTSRVV</sequence>
<dbReference type="CDD" id="cd23668">
    <property type="entry name" value="GH55_beta13glucanase-like"/>
    <property type="match status" value="1"/>
</dbReference>